<dbReference type="PANTHER" id="PTHR13847">
    <property type="entry name" value="SARCOSINE DEHYDROGENASE-RELATED"/>
    <property type="match status" value="1"/>
</dbReference>
<dbReference type="GO" id="GO:0005737">
    <property type="term" value="C:cytoplasm"/>
    <property type="evidence" value="ECO:0007669"/>
    <property type="project" value="TreeGrafter"/>
</dbReference>
<reference evidence="2 3" key="1">
    <citation type="submission" date="2018-06" db="EMBL/GenBank/DDBJ databases">
        <title>Freshwater and sediment microbial communities from various areas in North America, analyzing microbe dynamics in response to fracking.</title>
        <authorList>
            <person name="Lamendella R."/>
        </authorList>
    </citation>
    <scope>NUCLEOTIDE SEQUENCE [LARGE SCALE GENOMIC DNA]</scope>
    <source>
        <strain evidence="2 3">3b_TX</strain>
    </source>
</reference>
<proteinExistence type="predicted"/>
<dbReference type="RefSeq" id="WP_113905174.1">
    <property type="nucleotide sequence ID" value="NZ_QNSB01000012.1"/>
</dbReference>
<evidence type="ECO:0000313" key="3">
    <source>
        <dbReference type="Proteomes" id="UP000253509"/>
    </source>
</evidence>
<accession>A0A366IE72</accession>
<dbReference type="AlphaFoldDB" id="A0A366IE72"/>
<dbReference type="Proteomes" id="UP000253509">
    <property type="component" value="Unassembled WGS sequence"/>
</dbReference>
<name>A0A366IE72_9MICO</name>
<dbReference type="InterPro" id="IPR036188">
    <property type="entry name" value="FAD/NAD-bd_sf"/>
</dbReference>
<keyword evidence="3" id="KW-1185">Reference proteome</keyword>
<evidence type="ECO:0000313" key="2">
    <source>
        <dbReference type="EMBL" id="RBP69488.1"/>
    </source>
</evidence>
<dbReference type="Gene3D" id="3.30.9.10">
    <property type="entry name" value="D-Amino Acid Oxidase, subunit A, domain 2"/>
    <property type="match status" value="1"/>
</dbReference>
<dbReference type="Gene3D" id="3.50.50.60">
    <property type="entry name" value="FAD/NAD(P)-binding domain"/>
    <property type="match status" value="1"/>
</dbReference>
<feature type="domain" description="FAD dependent oxidoreductase" evidence="1">
    <location>
        <begin position="27"/>
        <end position="384"/>
    </location>
</feature>
<evidence type="ECO:0000259" key="1">
    <source>
        <dbReference type="Pfam" id="PF01266"/>
    </source>
</evidence>
<gene>
    <name evidence="2" type="ORF">DFO65_11222</name>
</gene>
<comment type="caution">
    <text evidence="2">The sequence shown here is derived from an EMBL/GenBank/DDBJ whole genome shotgun (WGS) entry which is preliminary data.</text>
</comment>
<organism evidence="2 3">
    <name type="scientific">Brevibacterium celere</name>
    <dbReference type="NCBI Taxonomy" id="225845"/>
    <lineage>
        <taxon>Bacteria</taxon>
        <taxon>Bacillati</taxon>
        <taxon>Actinomycetota</taxon>
        <taxon>Actinomycetes</taxon>
        <taxon>Micrococcales</taxon>
        <taxon>Brevibacteriaceae</taxon>
        <taxon>Brevibacterium</taxon>
    </lineage>
</organism>
<dbReference type="Pfam" id="PF01266">
    <property type="entry name" value="DAO"/>
    <property type="match status" value="1"/>
</dbReference>
<dbReference type="PANTHER" id="PTHR13847:SF281">
    <property type="entry name" value="FAD DEPENDENT OXIDOREDUCTASE DOMAIN-CONTAINING PROTEIN"/>
    <property type="match status" value="1"/>
</dbReference>
<dbReference type="SUPFAM" id="SSF51905">
    <property type="entry name" value="FAD/NAD(P)-binding domain"/>
    <property type="match status" value="1"/>
</dbReference>
<sequence>MKLISYWHDTATAVDDFRRTPVPPRVDIAVVGGGFTGLSAALELAKKGASVALLEKNTIGWGASGRNGGMATTGLAVGLGSAVQRYGKDRAFEMFLEYDRAINTIEELVDEYSIDCDFERHGKLSLAYRPSHQASLEKTAELLREIPGYPELTVLDKDSIQTELGSTAYQGGMVDPRGAGLHPQKFVNGLLHAAVAAGVVVCEDAEVVSIEGKNSPQRIIQTTRGKVSATEVLVGTSGYTQQPFGWLQRRVIPVGSFIVVTEPLSEDQVNRILPNRRQASDSKMLTYYFRITPDDRLLFGGRARFAMSNPRSDVKSAQILKQAISEVFPYLRQARIDYCWGGLVDLMMDQMVHSGKRDGIHYSIGYSGHGVQMAAHNGREMARLILGETDRNLWDDLAFPAVPGHFGWPWFLPFIGGAAKVIDTVR</sequence>
<dbReference type="EMBL" id="QNSB01000012">
    <property type="protein sequence ID" value="RBP69488.1"/>
    <property type="molecule type" value="Genomic_DNA"/>
</dbReference>
<dbReference type="InterPro" id="IPR006076">
    <property type="entry name" value="FAD-dep_OxRdtase"/>
</dbReference>
<protein>
    <submittedName>
        <fullName evidence="2">Glycine/D-amino acid oxidase-like deaminating enzyme</fullName>
    </submittedName>
</protein>